<feature type="binding site" evidence="15">
    <location>
        <position position="224"/>
    </location>
    <ligand>
        <name>Mg(2+)</name>
        <dbReference type="ChEBI" id="CHEBI:18420"/>
    </ligand>
</feature>
<dbReference type="GO" id="GO:0009098">
    <property type="term" value="P:L-leucine biosynthetic process"/>
    <property type="evidence" value="ECO:0007669"/>
    <property type="project" value="UniProtKB-UniRule"/>
</dbReference>
<evidence type="ECO:0000256" key="9">
    <source>
        <dbReference type="ARBA" id="ARBA00022605"/>
    </source>
</evidence>
<evidence type="ECO:0000256" key="13">
    <source>
        <dbReference type="ARBA" id="ARBA00023027"/>
    </source>
</evidence>
<dbReference type="PANTHER" id="PTHR42979">
    <property type="entry name" value="3-ISOPROPYLMALATE DEHYDROGENASE"/>
    <property type="match status" value="1"/>
</dbReference>
<dbReference type="GO" id="GO:0000287">
    <property type="term" value="F:magnesium ion binding"/>
    <property type="evidence" value="ECO:0007669"/>
    <property type="project" value="InterPro"/>
</dbReference>
<dbReference type="Pfam" id="PF00180">
    <property type="entry name" value="Iso_dh"/>
    <property type="match status" value="1"/>
</dbReference>
<dbReference type="GO" id="GO:0051287">
    <property type="term" value="F:NAD binding"/>
    <property type="evidence" value="ECO:0007669"/>
    <property type="project" value="InterPro"/>
</dbReference>
<evidence type="ECO:0000256" key="1">
    <source>
        <dbReference type="ARBA" id="ARBA00000624"/>
    </source>
</evidence>
<feature type="domain" description="Isopropylmalate dehydrogenase-like" evidence="17">
    <location>
        <begin position="6"/>
        <end position="355"/>
    </location>
</feature>
<feature type="binding site" evidence="15">
    <location>
        <position position="248"/>
    </location>
    <ligand>
        <name>Mg(2+)</name>
        <dbReference type="ChEBI" id="CHEBI:18420"/>
    </ligand>
</feature>
<dbReference type="InterPro" id="IPR004429">
    <property type="entry name" value="Isopropylmalate_DH"/>
</dbReference>
<dbReference type="GO" id="GO:0003862">
    <property type="term" value="F:3-isopropylmalate dehydrogenase activity"/>
    <property type="evidence" value="ECO:0007669"/>
    <property type="project" value="UniProtKB-UniRule"/>
</dbReference>
<feature type="site" description="Important for catalysis" evidence="15">
    <location>
        <position position="192"/>
    </location>
</feature>
<dbReference type="FunFam" id="3.40.718.10:FF:000028">
    <property type="entry name" value="3-isopropylmalate dehydrogenase"/>
    <property type="match status" value="1"/>
</dbReference>
<dbReference type="AlphaFoldDB" id="A0A1F5YKJ6"/>
<evidence type="ECO:0000259" key="17">
    <source>
        <dbReference type="SMART" id="SM01329"/>
    </source>
</evidence>
<evidence type="ECO:0000313" key="18">
    <source>
        <dbReference type="EMBL" id="OGG00738.1"/>
    </source>
</evidence>
<dbReference type="EC" id="1.1.1.85" evidence="15"/>
<evidence type="ECO:0000256" key="3">
    <source>
        <dbReference type="ARBA" id="ARBA00004496"/>
    </source>
</evidence>
<keyword evidence="12 15" id="KW-0560">Oxidoreductase</keyword>
<dbReference type="InterPro" id="IPR024084">
    <property type="entry name" value="IsoPropMal-DH-like_dom"/>
</dbReference>
<evidence type="ECO:0000256" key="10">
    <source>
        <dbReference type="ARBA" id="ARBA00022723"/>
    </source>
</evidence>
<comment type="cofactor">
    <cofactor evidence="2">
        <name>Mn(2+)</name>
        <dbReference type="ChEBI" id="CHEBI:29035"/>
    </cofactor>
</comment>
<evidence type="ECO:0000256" key="16">
    <source>
        <dbReference type="RuleBase" id="RU004445"/>
    </source>
</evidence>
<evidence type="ECO:0000256" key="14">
    <source>
        <dbReference type="ARBA" id="ARBA00023304"/>
    </source>
</evidence>
<comment type="catalytic activity">
    <reaction evidence="1 15 16">
        <text>(2R,3S)-3-isopropylmalate + NAD(+) = 4-methyl-2-oxopentanoate + CO2 + NADH</text>
        <dbReference type="Rhea" id="RHEA:32271"/>
        <dbReference type="ChEBI" id="CHEBI:16526"/>
        <dbReference type="ChEBI" id="CHEBI:17865"/>
        <dbReference type="ChEBI" id="CHEBI:35121"/>
        <dbReference type="ChEBI" id="CHEBI:57540"/>
        <dbReference type="ChEBI" id="CHEBI:57945"/>
        <dbReference type="EC" id="1.1.1.85"/>
    </reaction>
</comment>
<comment type="pathway">
    <text evidence="4 15 16">Amino-acid biosynthesis; L-leucine biosynthesis; L-leucine from 3-methyl-2-oxobutanoate: step 3/4.</text>
</comment>
<comment type="similarity">
    <text evidence="5 15">Belongs to the isocitrate and isopropylmalate dehydrogenases family. LeuB type 1 subfamily.</text>
</comment>
<proteinExistence type="inferred from homology"/>
<evidence type="ECO:0000256" key="6">
    <source>
        <dbReference type="ARBA" id="ARBA00011738"/>
    </source>
</evidence>
<comment type="subcellular location">
    <subcellularLocation>
        <location evidence="3 15">Cytoplasm</location>
    </subcellularLocation>
</comment>
<name>A0A1F5YKJ6_9BACT</name>
<evidence type="ECO:0000256" key="12">
    <source>
        <dbReference type="ARBA" id="ARBA00023002"/>
    </source>
</evidence>
<keyword evidence="13 15" id="KW-0520">NAD</keyword>
<protein>
    <recommendedName>
        <fullName evidence="15">3-isopropylmalate dehydrogenase</fullName>
        <ecNumber evidence="15">1.1.1.85</ecNumber>
    </recommendedName>
    <alternativeName>
        <fullName evidence="15">3-IPM-DH</fullName>
    </alternativeName>
    <alternativeName>
        <fullName evidence="15">Beta-IPM dehydrogenase</fullName>
        <shortName evidence="15">IMDH</shortName>
    </alternativeName>
</protein>
<evidence type="ECO:0000256" key="7">
    <source>
        <dbReference type="ARBA" id="ARBA00022430"/>
    </source>
</evidence>
<evidence type="ECO:0000256" key="4">
    <source>
        <dbReference type="ARBA" id="ARBA00004762"/>
    </source>
</evidence>
<dbReference type="PROSITE" id="PS00470">
    <property type="entry name" value="IDH_IMDH"/>
    <property type="match status" value="1"/>
</dbReference>
<dbReference type="SMART" id="SM01329">
    <property type="entry name" value="Iso_dh"/>
    <property type="match status" value="1"/>
</dbReference>
<comment type="caution">
    <text evidence="18">The sequence shown here is derived from an EMBL/GenBank/DDBJ whole genome shotgun (WGS) entry which is preliminary data.</text>
</comment>
<gene>
    <name evidence="15" type="primary">leuB</name>
    <name evidence="18" type="ORF">A2153_03120</name>
</gene>
<feature type="site" description="Important for catalysis" evidence="15">
    <location>
        <position position="144"/>
    </location>
</feature>
<feature type="binding site" evidence="15">
    <location>
        <position position="99"/>
    </location>
    <ligand>
        <name>substrate</name>
    </ligand>
</feature>
<evidence type="ECO:0000256" key="11">
    <source>
        <dbReference type="ARBA" id="ARBA00022842"/>
    </source>
</evidence>
<keyword evidence="14 15" id="KW-0100">Branched-chain amino acid biosynthesis</keyword>
<keyword evidence="11 15" id="KW-0460">Magnesium</keyword>
<sequence>MKKTFNIAVLPGDGIGPEVTDATVAVLKKIAGKFSHKFNFLYGDFGAVAIEKTGNPLPEPTLNICLKSDAILLGAIGDPKFDSDPNAPVRPEQGLLKLRKTLNLFVNLRPVKAYKDLIDSSPLKKERIEGVNLMIVRELTGGIYFGEPRMRTDNGEKAIDTSIYTKEEIIRVAKLAFKIAEKRNKKVISVDKANVLETSRLWRETVNEIAKLYPDIEVTHMYVDNAAMQLIKRPSEFDVVLTENMFGDILTDEASVIAGSIGLIPSASIGEKYALYEPIHGAFNKAAGKNIANPIGTILSAAMMLRMNFGLEKESEAIERAVERTIQKGYRTKDILSEKTDPKKILGTHEMGEKIRVFLEKN</sequence>
<evidence type="ECO:0000256" key="15">
    <source>
        <dbReference type="HAMAP-Rule" id="MF_01033"/>
    </source>
</evidence>
<evidence type="ECO:0000256" key="8">
    <source>
        <dbReference type="ARBA" id="ARBA00022490"/>
    </source>
</evidence>
<dbReference type="UniPathway" id="UPA00048">
    <property type="reaction ID" value="UER00072"/>
</dbReference>
<dbReference type="InterPro" id="IPR019818">
    <property type="entry name" value="IsoCit/isopropylmalate_DH_CS"/>
</dbReference>
<dbReference type="Gene3D" id="3.40.718.10">
    <property type="entry name" value="Isopropylmalate Dehydrogenase"/>
    <property type="match status" value="1"/>
</dbReference>
<feature type="binding site" evidence="15">
    <location>
        <position position="109"/>
    </location>
    <ligand>
        <name>substrate</name>
    </ligand>
</feature>
<evidence type="ECO:0000256" key="5">
    <source>
        <dbReference type="ARBA" id="ARBA00008319"/>
    </source>
</evidence>
<comment type="cofactor">
    <cofactor evidence="15 16">
        <name>Mg(2+)</name>
        <dbReference type="ChEBI" id="CHEBI:18420"/>
    </cofactor>
    <cofactor evidence="15 16">
        <name>Mn(2+)</name>
        <dbReference type="ChEBI" id="CHEBI:29035"/>
    </cofactor>
    <text evidence="15 16">Binds 1 Mg(2+) or Mn(2+) ion per subunit.</text>
</comment>
<comment type="function">
    <text evidence="15 16">Catalyzes the oxidation of 3-carboxy-2-hydroxy-4-methylpentanoate (3-isopropylmalate) to 3-carboxy-4-methyl-2-oxopentanoate. The product decarboxylates to 4-methyl-2 oxopentanoate.</text>
</comment>
<comment type="caution">
    <text evidence="15">Lacks conserved residue(s) required for the propagation of feature annotation.</text>
</comment>
<dbReference type="HAMAP" id="MF_01033">
    <property type="entry name" value="LeuB_type1"/>
    <property type="match status" value="1"/>
</dbReference>
<dbReference type="EMBL" id="MFJB01000015">
    <property type="protein sequence ID" value="OGG00738.1"/>
    <property type="molecule type" value="Genomic_DNA"/>
</dbReference>
<organism evidence="18 19">
    <name type="scientific">Candidatus Gottesmanbacteria bacterium RBG_16_38_7b</name>
    <dbReference type="NCBI Taxonomy" id="1798372"/>
    <lineage>
        <taxon>Bacteria</taxon>
        <taxon>Candidatus Gottesmaniibacteriota</taxon>
    </lineage>
</organism>
<keyword evidence="8 15" id="KW-0963">Cytoplasm</keyword>
<reference evidence="18 19" key="1">
    <citation type="journal article" date="2016" name="Nat. Commun.">
        <title>Thousands of microbial genomes shed light on interconnected biogeochemical processes in an aquifer system.</title>
        <authorList>
            <person name="Anantharaman K."/>
            <person name="Brown C.T."/>
            <person name="Hug L.A."/>
            <person name="Sharon I."/>
            <person name="Castelle C.J."/>
            <person name="Probst A.J."/>
            <person name="Thomas B.C."/>
            <person name="Singh A."/>
            <person name="Wilkins M.J."/>
            <person name="Karaoz U."/>
            <person name="Brodie E.L."/>
            <person name="Williams K.H."/>
            <person name="Hubbard S.S."/>
            <person name="Banfield J.F."/>
        </authorList>
    </citation>
    <scope>NUCLEOTIDE SEQUENCE [LARGE SCALE GENOMIC DNA]</scope>
</reference>
<comment type="subunit">
    <text evidence="6 15 16">Homodimer.</text>
</comment>
<keyword evidence="10 15" id="KW-0479">Metal-binding</keyword>
<dbReference type="SUPFAM" id="SSF53659">
    <property type="entry name" value="Isocitrate/Isopropylmalate dehydrogenase-like"/>
    <property type="match status" value="1"/>
</dbReference>
<evidence type="ECO:0000313" key="19">
    <source>
        <dbReference type="Proteomes" id="UP000177396"/>
    </source>
</evidence>
<feature type="binding site" evidence="15">
    <location>
        <position position="137"/>
    </location>
    <ligand>
        <name>substrate</name>
    </ligand>
</feature>
<dbReference type="PANTHER" id="PTHR42979:SF1">
    <property type="entry name" value="3-ISOPROPYLMALATE DEHYDROGENASE"/>
    <property type="match status" value="1"/>
</dbReference>
<keyword evidence="15" id="KW-0464">Manganese</keyword>
<feature type="binding site" evidence="15">
    <location>
        <position position="224"/>
    </location>
    <ligand>
        <name>substrate</name>
    </ligand>
</feature>
<dbReference type="GO" id="GO:0005829">
    <property type="term" value="C:cytosol"/>
    <property type="evidence" value="ECO:0007669"/>
    <property type="project" value="TreeGrafter"/>
</dbReference>
<keyword evidence="7 15" id="KW-0432">Leucine biosynthesis</keyword>
<accession>A0A1F5YKJ6</accession>
<dbReference type="NCBIfam" id="TIGR00169">
    <property type="entry name" value="leuB"/>
    <property type="match status" value="1"/>
</dbReference>
<keyword evidence="9 15" id="KW-0028">Amino-acid biosynthesis</keyword>
<evidence type="ECO:0000256" key="2">
    <source>
        <dbReference type="ARBA" id="ARBA00001936"/>
    </source>
</evidence>
<feature type="binding site" evidence="15">
    <location>
        <position position="252"/>
    </location>
    <ligand>
        <name>Mg(2+)</name>
        <dbReference type="ChEBI" id="CHEBI:18420"/>
    </ligand>
</feature>
<dbReference type="Proteomes" id="UP000177396">
    <property type="component" value="Unassembled WGS sequence"/>
</dbReference>